<dbReference type="CDD" id="cd00782">
    <property type="entry name" value="MutL_Trans"/>
    <property type="match status" value="1"/>
</dbReference>
<dbReference type="AlphaFoldDB" id="A0A259U434"/>
<reference evidence="9 10" key="1">
    <citation type="submission" date="2016-11" db="EMBL/GenBank/DDBJ databases">
        <title>Study of marine rhodopsin-containing bacteria.</title>
        <authorList>
            <person name="Yoshizawa S."/>
            <person name="Kumagai Y."/>
            <person name="Kogure K."/>
        </authorList>
    </citation>
    <scope>NUCLEOTIDE SEQUENCE [LARGE SCALE GENOMIC DNA]</scope>
    <source>
        <strain evidence="9 10">SG-29</strain>
    </source>
</reference>
<dbReference type="SMART" id="SM00853">
    <property type="entry name" value="MutL_C"/>
    <property type="match status" value="1"/>
</dbReference>
<keyword evidence="4 5" id="KW-0234">DNA repair</keyword>
<evidence type="ECO:0000256" key="1">
    <source>
        <dbReference type="ARBA" id="ARBA00006082"/>
    </source>
</evidence>
<gene>
    <name evidence="5" type="primary">mutL</name>
    <name evidence="9" type="ORF">BSZ36_11880</name>
</gene>
<dbReference type="EMBL" id="MQWB01000001">
    <property type="protein sequence ID" value="OZC04710.1"/>
    <property type="molecule type" value="Genomic_DNA"/>
</dbReference>
<dbReference type="Pfam" id="PF08676">
    <property type="entry name" value="MutL_C"/>
    <property type="match status" value="1"/>
</dbReference>
<keyword evidence="10" id="KW-1185">Reference proteome</keyword>
<dbReference type="Pfam" id="PF13589">
    <property type="entry name" value="HATPase_c_3"/>
    <property type="match status" value="1"/>
</dbReference>
<dbReference type="PANTHER" id="PTHR10073">
    <property type="entry name" value="DNA MISMATCH REPAIR PROTEIN MLH, PMS, MUTL"/>
    <property type="match status" value="1"/>
</dbReference>
<sequence length="657" mass="69599">MPDTLASKIAAGEVVQRPANAVKELVENALDAGAGSIELTVQRAGSELIQVADDGCGMGPEDARGCFGRHATSKLRAFEDLETLRTLGFRGEALASIAAVSRVELKTRRAQDEAGTCIRVHGGDIVESTPCAAPTGTTISVRDLFYNVPARRAFLRTPATEFKHIVETFQALALSHPTVAFCLVHDGTEVYRLPAAGGAEPLAQRVADLFGSRYEGTLVPVAEATSYLSIRGVVGAPEVARRSRGDQYVFANGRYVKSRSLEHAAARAFGALLPDGRYPFLALFLDVDPRHLDVNVHPTKTEVKFDDERGVYSFVGAVVKKGLSEAGLALDLAQTAPQAHYDEPLADAPSGGDGSALPPMPAFAPETGAVPASLPPLPTPEAGSEIASGDWGASFTALPREPGGPVPSGVSIPSGASLPSNATLPGEARPAPSPRPFRQATGPLGPIPSRADGSLMEGLDSATFEEVVESPERTVWPFRGRYLLTPVASGLLVVDQRAAHERVLYEAAIAALEGGMGATQQLLFPYTLDLPPDDRALLDELLPDLQALGFDVALGSKGTVEVRGVPADVSVGDERAALPDLLDRYRKSAGVLQLSSRETLARSLARRSAYREGDILEPLAARVLIEKLFTCGDPFTDPAGRPTMIRIAESEIERRFG</sequence>
<comment type="function">
    <text evidence="5">This protein is involved in the repair of mismatches in DNA. It is required for dam-dependent methyl-directed DNA mismatch repair. May act as a 'molecular matchmaker', a protein that promotes the formation of a stable complex between two or more DNA-binding proteins in an ATP-dependent manner without itself being part of a final effector complex.</text>
</comment>
<evidence type="ECO:0000259" key="8">
    <source>
        <dbReference type="SMART" id="SM01340"/>
    </source>
</evidence>
<dbReference type="SUPFAM" id="SSF54211">
    <property type="entry name" value="Ribosomal protein S5 domain 2-like"/>
    <property type="match status" value="1"/>
</dbReference>
<dbReference type="Gene3D" id="3.30.1370.100">
    <property type="entry name" value="MutL, C-terminal domain, regulatory subdomain"/>
    <property type="match status" value="1"/>
</dbReference>
<dbReference type="InterPro" id="IPR013507">
    <property type="entry name" value="DNA_mismatch_S5_2-like"/>
</dbReference>
<dbReference type="FunFam" id="3.30.565.10:FF:000003">
    <property type="entry name" value="DNA mismatch repair endonuclease MutL"/>
    <property type="match status" value="1"/>
</dbReference>
<dbReference type="Pfam" id="PF01119">
    <property type="entry name" value="DNA_mis_repair"/>
    <property type="match status" value="1"/>
</dbReference>
<dbReference type="Proteomes" id="UP000216446">
    <property type="component" value="Unassembled WGS sequence"/>
</dbReference>
<dbReference type="InterPro" id="IPR002099">
    <property type="entry name" value="MutL/Mlh/PMS"/>
</dbReference>
<dbReference type="InterPro" id="IPR042121">
    <property type="entry name" value="MutL_C_regsub"/>
</dbReference>
<feature type="compositionally biased region" description="Low complexity" evidence="6">
    <location>
        <begin position="407"/>
        <end position="417"/>
    </location>
</feature>
<comment type="similarity">
    <text evidence="1 5">Belongs to the DNA mismatch repair MutL/HexB family.</text>
</comment>
<dbReference type="CDD" id="cd16926">
    <property type="entry name" value="HATPase_MutL-MLH-PMS-like"/>
    <property type="match status" value="1"/>
</dbReference>
<evidence type="ECO:0000313" key="10">
    <source>
        <dbReference type="Proteomes" id="UP000216446"/>
    </source>
</evidence>
<dbReference type="InterPro" id="IPR020667">
    <property type="entry name" value="DNA_mismatch_repair_MutL"/>
</dbReference>
<dbReference type="SMART" id="SM01340">
    <property type="entry name" value="DNA_mis_repair"/>
    <property type="match status" value="1"/>
</dbReference>
<proteinExistence type="inferred from homology"/>
<dbReference type="InterPro" id="IPR038973">
    <property type="entry name" value="MutL/Mlh/Pms-like"/>
</dbReference>
<accession>A0A259U434</accession>
<dbReference type="Gene3D" id="3.30.230.10">
    <property type="match status" value="1"/>
</dbReference>
<dbReference type="PROSITE" id="PS00058">
    <property type="entry name" value="DNA_MISMATCH_REPAIR_1"/>
    <property type="match status" value="1"/>
</dbReference>
<feature type="domain" description="DNA mismatch repair protein S5" evidence="8">
    <location>
        <begin position="206"/>
        <end position="324"/>
    </location>
</feature>
<protein>
    <recommendedName>
        <fullName evidence="2 5">DNA mismatch repair protein MutL</fullName>
    </recommendedName>
</protein>
<dbReference type="InterPro" id="IPR036890">
    <property type="entry name" value="HATPase_C_sf"/>
</dbReference>
<name>A0A259U434_9BACT</name>
<dbReference type="Gene3D" id="3.30.565.10">
    <property type="entry name" value="Histidine kinase-like ATPase, C-terminal domain"/>
    <property type="match status" value="1"/>
</dbReference>
<dbReference type="FunCoup" id="A0A259U434">
    <property type="interactions" value="248"/>
</dbReference>
<evidence type="ECO:0000256" key="2">
    <source>
        <dbReference type="ARBA" id="ARBA00021975"/>
    </source>
</evidence>
<dbReference type="SUPFAM" id="SSF55874">
    <property type="entry name" value="ATPase domain of HSP90 chaperone/DNA topoisomerase II/histidine kinase"/>
    <property type="match status" value="1"/>
</dbReference>
<dbReference type="GO" id="GO:0006298">
    <property type="term" value="P:mismatch repair"/>
    <property type="evidence" value="ECO:0007669"/>
    <property type="project" value="UniProtKB-UniRule"/>
</dbReference>
<dbReference type="InterPro" id="IPR020568">
    <property type="entry name" value="Ribosomal_Su5_D2-typ_SF"/>
</dbReference>
<dbReference type="GO" id="GO:0032300">
    <property type="term" value="C:mismatch repair complex"/>
    <property type="evidence" value="ECO:0007669"/>
    <property type="project" value="InterPro"/>
</dbReference>
<dbReference type="InParanoid" id="A0A259U434"/>
<organism evidence="9 10">
    <name type="scientific">Rubricoccus marinus</name>
    <dbReference type="NCBI Taxonomy" id="716817"/>
    <lineage>
        <taxon>Bacteria</taxon>
        <taxon>Pseudomonadati</taxon>
        <taxon>Rhodothermota</taxon>
        <taxon>Rhodothermia</taxon>
        <taxon>Rhodothermales</taxon>
        <taxon>Rubricoccaceae</taxon>
        <taxon>Rubricoccus</taxon>
    </lineage>
</organism>
<evidence type="ECO:0000256" key="6">
    <source>
        <dbReference type="SAM" id="MobiDB-lite"/>
    </source>
</evidence>
<evidence type="ECO:0000256" key="5">
    <source>
        <dbReference type="HAMAP-Rule" id="MF_00149"/>
    </source>
</evidence>
<evidence type="ECO:0000256" key="4">
    <source>
        <dbReference type="ARBA" id="ARBA00023204"/>
    </source>
</evidence>
<dbReference type="GO" id="GO:0140664">
    <property type="term" value="F:ATP-dependent DNA damage sensor activity"/>
    <property type="evidence" value="ECO:0007669"/>
    <property type="project" value="InterPro"/>
</dbReference>
<dbReference type="InterPro" id="IPR037198">
    <property type="entry name" value="MutL_C_sf"/>
</dbReference>
<dbReference type="InterPro" id="IPR014721">
    <property type="entry name" value="Ribsml_uS5_D2-typ_fold_subgr"/>
</dbReference>
<dbReference type="InterPro" id="IPR014790">
    <property type="entry name" value="MutL_C"/>
</dbReference>
<feature type="domain" description="MutL C-terminal dimerisation" evidence="7">
    <location>
        <begin position="474"/>
        <end position="616"/>
    </location>
</feature>
<dbReference type="SUPFAM" id="SSF118116">
    <property type="entry name" value="DNA mismatch repair protein MutL"/>
    <property type="match status" value="1"/>
</dbReference>
<dbReference type="InterPro" id="IPR042120">
    <property type="entry name" value="MutL_C_dimsub"/>
</dbReference>
<keyword evidence="3 5" id="KW-0227">DNA damage</keyword>
<evidence type="ECO:0000259" key="7">
    <source>
        <dbReference type="SMART" id="SM00853"/>
    </source>
</evidence>
<comment type="caution">
    <text evidence="9">The sequence shown here is derived from an EMBL/GenBank/DDBJ whole genome shotgun (WGS) entry which is preliminary data.</text>
</comment>
<dbReference type="InterPro" id="IPR014762">
    <property type="entry name" value="DNA_mismatch_repair_CS"/>
</dbReference>
<dbReference type="Gene3D" id="3.30.1540.20">
    <property type="entry name" value="MutL, C-terminal domain, dimerisation subdomain"/>
    <property type="match status" value="1"/>
</dbReference>
<dbReference type="NCBIfam" id="TIGR00585">
    <property type="entry name" value="mutl"/>
    <property type="match status" value="1"/>
</dbReference>
<evidence type="ECO:0000313" key="9">
    <source>
        <dbReference type="EMBL" id="OZC04710.1"/>
    </source>
</evidence>
<dbReference type="PANTHER" id="PTHR10073:SF12">
    <property type="entry name" value="DNA MISMATCH REPAIR PROTEIN MLH1"/>
    <property type="match status" value="1"/>
</dbReference>
<dbReference type="GO" id="GO:0030983">
    <property type="term" value="F:mismatched DNA binding"/>
    <property type="evidence" value="ECO:0007669"/>
    <property type="project" value="InterPro"/>
</dbReference>
<dbReference type="HAMAP" id="MF_00149">
    <property type="entry name" value="DNA_mis_repair"/>
    <property type="match status" value="1"/>
</dbReference>
<dbReference type="GO" id="GO:0005524">
    <property type="term" value="F:ATP binding"/>
    <property type="evidence" value="ECO:0007669"/>
    <property type="project" value="InterPro"/>
</dbReference>
<evidence type="ECO:0000256" key="3">
    <source>
        <dbReference type="ARBA" id="ARBA00022763"/>
    </source>
</evidence>
<feature type="region of interest" description="Disordered" evidence="6">
    <location>
        <begin position="342"/>
        <end position="450"/>
    </location>
</feature>
<dbReference type="GO" id="GO:0016887">
    <property type="term" value="F:ATP hydrolysis activity"/>
    <property type="evidence" value="ECO:0007669"/>
    <property type="project" value="InterPro"/>
</dbReference>